<evidence type="ECO:0000313" key="5">
    <source>
        <dbReference type="EnsemblFungi" id="MAPG_04425T0"/>
    </source>
</evidence>
<dbReference type="Gene3D" id="2.130.10.10">
    <property type="entry name" value="YVTN repeat-like/Quinoprotein amine dehydrogenase"/>
    <property type="match status" value="1"/>
</dbReference>
<dbReference type="InterPro" id="IPR011045">
    <property type="entry name" value="N2O_reductase_N"/>
</dbReference>
<feature type="chain" id="PRO_5009385520" description="6-phosphogluconolactonase" evidence="3">
    <location>
        <begin position="24"/>
        <end position="227"/>
    </location>
</feature>
<dbReference type="InterPro" id="IPR050282">
    <property type="entry name" value="Cycloisomerase_2"/>
</dbReference>
<evidence type="ECO:0000256" key="2">
    <source>
        <dbReference type="SAM" id="MobiDB-lite"/>
    </source>
</evidence>
<dbReference type="STRING" id="644358.A0A0C4DWP6"/>
<evidence type="ECO:0008006" key="7">
    <source>
        <dbReference type="Google" id="ProtNLM"/>
    </source>
</evidence>
<dbReference type="OMA" id="DEANWVG"/>
<dbReference type="SUPFAM" id="SSF50974">
    <property type="entry name" value="Nitrous oxide reductase, N-terminal domain"/>
    <property type="match status" value="1"/>
</dbReference>
<reference evidence="5" key="4">
    <citation type="journal article" date="2015" name="G3 (Bethesda)">
        <title>Genome sequences of three phytopathogenic species of the Magnaporthaceae family of fungi.</title>
        <authorList>
            <person name="Okagaki L.H."/>
            <person name="Nunes C.C."/>
            <person name="Sailsbery J."/>
            <person name="Clay B."/>
            <person name="Brown D."/>
            <person name="John T."/>
            <person name="Oh Y."/>
            <person name="Young N."/>
            <person name="Fitzgerald M."/>
            <person name="Haas B.J."/>
            <person name="Zeng Q."/>
            <person name="Young S."/>
            <person name="Adiconis X."/>
            <person name="Fan L."/>
            <person name="Levin J.Z."/>
            <person name="Mitchell T.K."/>
            <person name="Okubara P.A."/>
            <person name="Farman M.L."/>
            <person name="Kohn L.M."/>
            <person name="Birren B."/>
            <person name="Ma L.-J."/>
            <person name="Dean R.A."/>
        </authorList>
    </citation>
    <scope>NUCLEOTIDE SEQUENCE</scope>
    <source>
        <strain evidence="5">ATCC 64411 / 73-15</strain>
    </source>
</reference>
<dbReference type="GO" id="GO:0017057">
    <property type="term" value="F:6-phosphogluconolactonase activity"/>
    <property type="evidence" value="ECO:0007669"/>
    <property type="project" value="TreeGrafter"/>
</dbReference>
<evidence type="ECO:0000256" key="3">
    <source>
        <dbReference type="SAM" id="SignalP"/>
    </source>
</evidence>
<keyword evidence="6" id="KW-1185">Reference proteome</keyword>
<evidence type="ECO:0000313" key="4">
    <source>
        <dbReference type="EMBL" id="KLU85399.1"/>
    </source>
</evidence>
<dbReference type="VEuPathDB" id="FungiDB:MAPG_04425"/>
<dbReference type="Pfam" id="PF10282">
    <property type="entry name" value="Lactonase"/>
    <property type="match status" value="1"/>
</dbReference>
<proteinExistence type="inferred from homology"/>
<dbReference type="EMBL" id="ADBL01001047">
    <property type="status" value="NOT_ANNOTATED_CDS"/>
    <property type="molecule type" value="Genomic_DNA"/>
</dbReference>
<reference evidence="4" key="2">
    <citation type="submission" date="2010-05" db="EMBL/GenBank/DDBJ databases">
        <title>The Genome Sequence of Magnaporthe poae strain ATCC 64411.</title>
        <authorList>
            <consortium name="The Broad Institute Genome Sequencing Platform"/>
            <consortium name="Broad Institute Genome Sequencing Center for Infectious Disease"/>
            <person name="Ma L.-J."/>
            <person name="Dead R."/>
            <person name="Young S."/>
            <person name="Zeng Q."/>
            <person name="Koehrsen M."/>
            <person name="Alvarado L."/>
            <person name="Berlin A."/>
            <person name="Chapman S.B."/>
            <person name="Chen Z."/>
            <person name="Freedman E."/>
            <person name="Gellesch M."/>
            <person name="Goldberg J."/>
            <person name="Griggs A."/>
            <person name="Gujja S."/>
            <person name="Heilman E.R."/>
            <person name="Heiman D."/>
            <person name="Hepburn T."/>
            <person name="Howarth C."/>
            <person name="Jen D."/>
            <person name="Larson L."/>
            <person name="Mehta T."/>
            <person name="Neiman D."/>
            <person name="Pearson M."/>
            <person name="Roberts A."/>
            <person name="Saif S."/>
            <person name="Shea T."/>
            <person name="Shenoy N."/>
            <person name="Sisk P."/>
            <person name="Stolte C."/>
            <person name="Sykes S."/>
            <person name="Walk T."/>
            <person name="White J."/>
            <person name="Yandava C."/>
            <person name="Haas B."/>
            <person name="Nusbaum C."/>
            <person name="Birren B."/>
        </authorList>
    </citation>
    <scope>NUCLEOTIDE SEQUENCE</scope>
    <source>
        <strain evidence="4">ATCC 64411</strain>
    </source>
</reference>
<keyword evidence="3" id="KW-0732">Signal</keyword>
<dbReference type="InterPro" id="IPR019405">
    <property type="entry name" value="Lactonase_7-beta_prop"/>
</dbReference>
<dbReference type="EMBL" id="GL876968">
    <property type="protein sequence ID" value="KLU85399.1"/>
    <property type="molecule type" value="Genomic_DNA"/>
</dbReference>
<dbReference type="OrthoDB" id="9972196at2759"/>
<feature type="region of interest" description="Disordered" evidence="2">
    <location>
        <begin position="201"/>
        <end position="227"/>
    </location>
</feature>
<dbReference type="PANTHER" id="PTHR30344">
    <property type="entry name" value="6-PHOSPHOGLUCONOLACTONASE-RELATED"/>
    <property type="match status" value="1"/>
</dbReference>
<organism evidence="5 6">
    <name type="scientific">Magnaporthiopsis poae (strain ATCC 64411 / 73-15)</name>
    <name type="common">Kentucky bluegrass fungus</name>
    <name type="synonym">Magnaporthe poae</name>
    <dbReference type="NCBI Taxonomy" id="644358"/>
    <lineage>
        <taxon>Eukaryota</taxon>
        <taxon>Fungi</taxon>
        <taxon>Dikarya</taxon>
        <taxon>Ascomycota</taxon>
        <taxon>Pezizomycotina</taxon>
        <taxon>Sordariomycetes</taxon>
        <taxon>Sordariomycetidae</taxon>
        <taxon>Magnaporthales</taxon>
        <taxon>Magnaporthaceae</taxon>
        <taxon>Magnaporthiopsis</taxon>
    </lineage>
</organism>
<reference evidence="6" key="1">
    <citation type="submission" date="2010-05" db="EMBL/GenBank/DDBJ databases">
        <title>The genome sequence of Magnaporthe poae strain ATCC 64411.</title>
        <authorList>
            <person name="Ma L.-J."/>
            <person name="Dead R."/>
            <person name="Young S."/>
            <person name="Zeng Q."/>
            <person name="Koehrsen M."/>
            <person name="Alvarado L."/>
            <person name="Berlin A."/>
            <person name="Chapman S.B."/>
            <person name="Chen Z."/>
            <person name="Freedman E."/>
            <person name="Gellesch M."/>
            <person name="Goldberg J."/>
            <person name="Griggs A."/>
            <person name="Gujja S."/>
            <person name="Heilman E.R."/>
            <person name="Heiman D."/>
            <person name="Hepburn T."/>
            <person name="Howarth C."/>
            <person name="Jen D."/>
            <person name="Larson L."/>
            <person name="Mehta T."/>
            <person name="Neiman D."/>
            <person name="Pearson M."/>
            <person name="Roberts A."/>
            <person name="Saif S."/>
            <person name="Shea T."/>
            <person name="Shenoy N."/>
            <person name="Sisk P."/>
            <person name="Stolte C."/>
            <person name="Sykes S."/>
            <person name="Walk T."/>
            <person name="White J."/>
            <person name="Yandava C."/>
            <person name="Haas B."/>
            <person name="Nusbaum C."/>
            <person name="Birren B."/>
        </authorList>
    </citation>
    <scope>NUCLEOTIDE SEQUENCE [LARGE SCALE GENOMIC DNA]</scope>
    <source>
        <strain evidence="6">ATCC 64411 / 73-15</strain>
    </source>
</reference>
<name>A0A0C4DWP6_MAGP6</name>
<feature type="signal peptide" evidence="3">
    <location>
        <begin position="1"/>
        <end position="23"/>
    </location>
</feature>
<dbReference type="eggNOG" id="ENOG502RIAE">
    <property type="taxonomic scope" value="Eukaryota"/>
</dbReference>
<dbReference type="Proteomes" id="UP000011715">
    <property type="component" value="Unassembled WGS sequence"/>
</dbReference>
<evidence type="ECO:0000313" key="6">
    <source>
        <dbReference type="Proteomes" id="UP000011715"/>
    </source>
</evidence>
<protein>
    <recommendedName>
        <fullName evidence="7">6-phosphogluconolactonase</fullName>
    </recommendedName>
</protein>
<dbReference type="InterPro" id="IPR015943">
    <property type="entry name" value="WD40/YVTN_repeat-like_dom_sf"/>
</dbReference>
<sequence length="227" mass="23809">MDSPGRMVSALALLSLALGPVAAQTTNLVASHFSGNLFSLSYTSGRLSQTASLRAGGTWPAWLTYDSASRTLYTVDEANWVGPVFTEFKVGTDGRLTKGASSPRSGGELHSTLYGGQNGKGFIAGAQYENSGVISFKLPLSQGAQPVSKLSFTMSGSGPVPSRQNKPHPHSVFTDPTGRFLLAADLGADLIRVFSINQATGALTSKERKPSPQPPPVATVESPVRTK</sequence>
<reference evidence="5" key="5">
    <citation type="submission" date="2015-06" db="UniProtKB">
        <authorList>
            <consortium name="EnsemblFungi"/>
        </authorList>
    </citation>
    <scope>IDENTIFICATION</scope>
    <source>
        <strain evidence="5">ATCC 64411</strain>
    </source>
</reference>
<gene>
    <name evidence="4" type="ORF">MAPG_04425</name>
</gene>
<reference evidence="4" key="3">
    <citation type="submission" date="2011-03" db="EMBL/GenBank/DDBJ databases">
        <title>Annotation of Magnaporthe poae ATCC 64411.</title>
        <authorList>
            <person name="Ma L.-J."/>
            <person name="Dead R."/>
            <person name="Young S.K."/>
            <person name="Zeng Q."/>
            <person name="Gargeya S."/>
            <person name="Fitzgerald M."/>
            <person name="Haas B."/>
            <person name="Abouelleil A."/>
            <person name="Alvarado L."/>
            <person name="Arachchi H.M."/>
            <person name="Berlin A."/>
            <person name="Brown A."/>
            <person name="Chapman S.B."/>
            <person name="Chen Z."/>
            <person name="Dunbar C."/>
            <person name="Freedman E."/>
            <person name="Gearin G."/>
            <person name="Gellesch M."/>
            <person name="Goldberg J."/>
            <person name="Griggs A."/>
            <person name="Gujja S."/>
            <person name="Heiman D."/>
            <person name="Howarth C."/>
            <person name="Larson L."/>
            <person name="Lui A."/>
            <person name="MacDonald P.J.P."/>
            <person name="Mehta T."/>
            <person name="Montmayeur A."/>
            <person name="Murphy C."/>
            <person name="Neiman D."/>
            <person name="Pearson M."/>
            <person name="Priest M."/>
            <person name="Roberts A."/>
            <person name="Saif S."/>
            <person name="Shea T."/>
            <person name="Shenoy N."/>
            <person name="Sisk P."/>
            <person name="Stolte C."/>
            <person name="Sykes S."/>
            <person name="Yandava C."/>
            <person name="Wortman J."/>
            <person name="Nusbaum C."/>
            <person name="Birren B."/>
        </authorList>
    </citation>
    <scope>NUCLEOTIDE SEQUENCE</scope>
    <source>
        <strain evidence="4">ATCC 64411</strain>
    </source>
</reference>
<comment type="similarity">
    <text evidence="1">Belongs to the cycloisomerase 2 family.</text>
</comment>
<dbReference type="AlphaFoldDB" id="A0A0C4DWP6"/>
<evidence type="ECO:0000256" key="1">
    <source>
        <dbReference type="ARBA" id="ARBA00005564"/>
    </source>
</evidence>
<dbReference type="EMBL" id="ADBL01001046">
    <property type="status" value="NOT_ANNOTATED_CDS"/>
    <property type="molecule type" value="Genomic_DNA"/>
</dbReference>
<dbReference type="PANTHER" id="PTHR30344:SF1">
    <property type="entry name" value="6-PHOSPHOGLUCONOLACTONASE"/>
    <property type="match status" value="1"/>
</dbReference>
<dbReference type="EnsemblFungi" id="MAPG_04425T0">
    <property type="protein sequence ID" value="MAPG_04425T0"/>
    <property type="gene ID" value="MAPG_04425"/>
</dbReference>
<accession>A0A0C4DWP6</accession>